<dbReference type="Proteomes" id="UP001152759">
    <property type="component" value="Chromosome 7"/>
</dbReference>
<organism evidence="3 4">
    <name type="scientific">Bemisia tabaci</name>
    <name type="common">Sweetpotato whitefly</name>
    <name type="synonym">Aleurodes tabaci</name>
    <dbReference type="NCBI Taxonomy" id="7038"/>
    <lineage>
        <taxon>Eukaryota</taxon>
        <taxon>Metazoa</taxon>
        <taxon>Ecdysozoa</taxon>
        <taxon>Arthropoda</taxon>
        <taxon>Hexapoda</taxon>
        <taxon>Insecta</taxon>
        <taxon>Pterygota</taxon>
        <taxon>Neoptera</taxon>
        <taxon>Paraneoptera</taxon>
        <taxon>Hemiptera</taxon>
        <taxon>Sternorrhyncha</taxon>
        <taxon>Aleyrodoidea</taxon>
        <taxon>Aleyrodidae</taxon>
        <taxon>Aleyrodinae</taxon>
        <taxon>Bemisia</taxon>
    </lineage>
</organism>
<evidence type="ECO:0000313" key="4">
    <source>
        <dbReference type="Proteomes" id="UP001152759"/>
    </source>
</evidence>
<dbReference type="InterPro" id="IPR000668">
    <property type="entry name" value="Peptidase_C1A_C"/>
</dbReference>
<accession>A0A9P0F600</accession>
<dbReference type="Pfam" id="PF00112">
    <property type="entry name" value="Peptidase_C1"/>
    <property type="match status" value="1"/>
</dbReference>
<name>A0A9P0F600_BEMTA</name>
<sequence length="364" mass="42001">MMWLKLVFLFLMTLVSIEMSHISDLLNTHPTWSFELESVESLIKRGMSELRRIHPDVEISENILRTKIAKHFGPGTTHVARKTGDPKWPERVPQSFDSRDHFKECAHLIEDIEDEGPCYNEVHVMVSSVASDRYCIYTNATFRDHLSSEYLTGCYSSCTRHQYIYPTWKKVVQVGVPSGGKYHSNKGCLPYEHAPCKHTANDYTARLTTKTERSVQKGGGLKSCDEYMAYDHDCPTKCSNSKYPVRLEDDMKKMTTYYQLSRFEYQIRNDIYAYGPAVSDIFLYSDFFDYKSGLYNKSTNAALLSYNKLIKLIGWGTTEDGTPYWLAMNEWAGWADDKKVFKFPRGVDFLWAESFTSTGVYDPL</sequence>
<feature type="domain" description="Peptidase C1A papain C-terminal" evidence="2">
    <location>
        <begin position="92"/>
        <end position="360"/>
    </location>
</feature>
<dbReference type="KEGG" id="btab:109032115"/>
<dbReference type="SUPFAM" id="SSF54001">
    <property type="entry name" value="Cysteine proteinases"/>
    <property type="match status" value="1"/>
</dbReference>
<keyword evidence="4" id="KW-1185">Reference proteome</keyword>
<gene>
    <name evidence="3" type="ORF">BEMITA_LOCUS11852</name>
</gene>
<dbReference type="SMART" id="SM00645">
    <property type="entry name" value="Pept_C1"/>
    <property type="match status" value="1"/>
</dbReference>
<feature type="chain" id="PRO_5040272886" description="Peptidase C1A papain C-terminal domain-containing protein" evidence="1">
    <location>
        <begin position="20"/>
        <end position="364"/>
    </location>
</feature>
<evidence type="ECO:0000313" key="3">
    <source>
        <dbReference type="EMBL" id="CAH0393450.1"/>
    </source>
</evidence>
<dbReference type="GO" id="GO:0008234">
    <property type="term" value="F:cysteine-type peptidase activity"/>
    <property type="evidence" value="ECO:0007669"/>
    <property type="project" value="InterPro"/>
</dbReference>
<evidence type="ECO:0000256" key="1">
    <source>
        <dbReference type="SAM" id="SignalP"/>
    </source>
</evidence>
<dbReference type="AlphaFoldDB" id="A0A9P0F600"/>
<keyword evidence="1" id="KW-0732">Signal</keyword>
<dbReference type="EMBL" id="OU963868">
    <property type="protein sequence ID" value="CAH0393450.1"/>
    <property type="molecule type" value="Genomic_DNA"/>
</dbReference>
<proteinExistence type="predicted"/>
<protein>
    <recommendedName>
        <fullName evidence="2">Peptidase C1A papain C-terminal domain-containing protein</fullName>
    </recommendedName>
</protein>
<dbReference type="InterPro" id="IPR038765">
    <property type="entry name" value="Papain-like_cys_pep_sf"/>
</dbReference>
<dbReference type="GO" id="GO:0006508">
    <property type="term" value="P:proteolysis"/>
    <property type="evidence" value="ECO:0007669"/>
    <property type="project" value="InterPro"/>
</dbReference>
<evidence type="ECO:0000259" key="2">
    <source>
        <dbReference type="SMART" id="SM00645"/>
    </source>
</evidence>
<dbReference type="Gene3D" id="3.90.70.10">
    <property type="entry name" value="Cysteine proteinases"/>
    <property type="match status" value="1"/>
</dbReference>
<feature type="signal peptide" evidence="1">
    <location>
        <begin position="1"/>
        <end position="19"/>
    </location>
</feature>
<reference evidence="3" key="1">
    <citation type="submission" date="2021-12" db="EMBL/GenBank/DDBJ databases">
        <authorList>
            <person name="King R."/>
        </authorList>
    </citation>
    <scope>NUCLEOTIDE SEQUENCE</scope>
</reference>